<protein>
    <submittedName>
        <fullName evidence="2">P-type conjugative transfer protein TrbJ</fullName>
    </submittedName>
</protein>
<dbReference type="NCBIfam" id="NF010452">
    <property type="entry name" value="PRK13879.1"/>
    <property type="match status" value="1"/>
</dbReference>
<feature type="signal peptide" evidence="1">
    <location>
        <begin position="1"/>
        <end position="27"/>
    </location>
</feature>
<dbReference type="Proteomes" id="UP000238326">
    <property type="component" value="Unassembled WGS sequence"/>
</dbReference>
<dbReference type="AlphaFoldDB" id="A0A2S9KB09"/>
<dbReference type="InterPro" id="IPR014147">
    <property type="entry name" value="T4SS_TrbJ"/>
</dbReference>
<keyword evidence="1" id="KW-0732">Signal</keyword>
<dbReference type="SUPFAM" id="SSF101082">
    <property type="entry name" value="Typo IV secretion system protein TraC"/>
    <property type="match status" value="1"/>
</dbReference>
<accession>A0A2S9KB09</accession>
<gene>
    <name evidence="2" type="primary">trbJ</name>
    <name evidence="2" type="ORF">C6P61_15230</name>
</gene>
<comment type="caution">
    <text evidence="2">The sequence shown here is derived from an EMBL/GenBank/DDBJ whole genome shotgun (WGS) entry which is preliminary data.</text>
</comment>
<dbReference type="OrthoDB" id="7469703at2"/>
<proteinExistence type="predicted"/>
<dbReference type="RefSeq" id="WP_105730784.1">
    <property type="nucleotide sequence ID" value="NZ_PVLR01000049.1"/>
</dbReference>
<reference evidence="2 3" key="1">
    <citation type="submission" date="2018-03" db="EMBL/GenBank/DDBJ databases">
        <title>Comparative genomics illustrates the genes involved in a hyperalkaliphilic mechanisms of Serpentinomonas isolated from highly-alkaline calcium-rich serpentinized springs.</title>
        <authorList>
            <person name="Suzuki S."/>
            <person name="Ishii S."/>
            <person name="Walworth N."/>
            <person name="Bird L."/>
            <person name="Kuenen J.G."/>
            <person name="Nealson K.H."/>
        </authorList>
    </citation>
    <scope>NUCLEOTIDE SEQUENCE [LARGE SCALE GENOMIC DNA]</scope>
    <source>
        <strain evidence="2 3">83</strain>
    </source>
</reference>
<sequence length="254" mass="27555">MKQKFLAAKLVLVVALSSALSVTHAQAGIPVIDGTNLAQNVMTAVESVAQTLKQIEQYRTQLQQYENMLQNTAAPTAYIWDQAQSTINGLMNATNTLNYYKNQLGGIDNYLGKFQDVAYYRGSPCFSNTGCSPAMRAAMLQNRTLAAESQKKANDALFRGLDQQQNNLTADAATLQRLQSGAQGATGQMQAIGYANQLASQQANQLLQIRGLLIAQQNAVATKMQADADKEAQQAAAAAQLRQGSYRTSPERTW</sequence>
<dbReference type="NCBIfam" id="TIGR02780">
    <property type="entry name" value="TrbJ_Ti"/>
    <property type="match status" value="1"/>
</dbReference>
<evidence type="ECO:0000313" key="3">
    <source>
        <dbReference type="Proteomes" id="UP000238326"/>
    </source>
</evidence>
<name>A0A2S9KB09_9BURK</name>
<feature type="chain" id="PRO_5015394261" evidence="1">
    <location>
        <begin position="28"/>
        <end position="254"/>
    </location>
</feature>
<evidence type="ECO:0000256" key="1">
    <source>
        <dbReference type="SAM" id="SignalP"/>
    </source>
</evidence>
<organism evidence="2 3">
    <name type="scientific">Malikia spinosa</name>
    <dbReference type="NCBI Taxonomy" id="86180"/>
    <lineage>
        <taxon>Bacteria</taxon>
        <taxon>Pseudomonadati</taxon>
        <taxon>Pseudomonadota</taxon>
        <taxon>Betaproteobacteria</taxon>
        <taxon>Burkholderiales</taxon>
        <taxon>Comamonadaceae</taxon>
        <taxon>Malikia</taxon>
    </lineage>
</organism>
<dbReference type="EMBL" id="PVLR01000049">
    <property type="protein sequence ID" value="PRD67628.1"/>
    <property type="molecule type" value="Genomic_DNA"/>
</dbReference>
<evidence type="ECO:0000313" key="2">
    <source>
        <dbReference type="EMBL" id="PRD67628.1"/>
    </source>
</evidence>
<keyword evidence="3" id="KW-1185">Reference proteome</keyword>